<keyword evidence="3 7" id="KW-0479">Metal-binding</keyword>
<dbReference type="GO" id="GO:0004222">
    <property type="term" value="F:metalloendopeptidase activity"/>
    <property type="evidence" value="ECO:0007669"/>
    <property type="project" value="InterPro"/>
</dbReference>
<evidence type="ECO:0000256" key="4">
    <source>
        <dbReference type="ARBA" id="ARBA00022801"/>
    </source>
</evidence>
<dbReference type="STRING" id="857967.G0QL00"/>
<protein>
    <submittedName>
        <fullName evidence="8">Leishmanolysin family protein, putative</fullName>
        <ecNumber evidence="8">3.4.24.36</ecNumber>
    </submittedName>
</protein>
<comment type="similarity">
    <text evidence="1">Belongs to the peptidase M8 family.</text>
</comment>
<dbReference type="InterPro" id="IPR001577">
    <property type="entry name" value="Peptidase_M8"/>
</dbReference>
<dbReference type="AlphaFoldDB" id="G0QL00"/>
<accession>G0QL00</accession>
<gene>
    <name evidence="8" type="ORF">IMG5_023820</name>
</gene>
<keyword evidence="4 8" id="KW-0378">Hydrolase</keyword>
<keyword evidence="9" id="KW-1185">Reference proteome</keyword>
<feature type="binding site" evidence="7">
    <location>
        <position position="126"/>
    </location>
    <ligand>
        <name>Zn(2+)</name>
        <dbReference type="ChEBI" id="CHEBI:29105"/>
        <note>catalytic</note>
    </ligand>
</feature>
<dbReference type="GO" id="GO:0046872">
    <property type="term" value="F:metal ion binding"/>
    <property type="evidence" value="ECO:0007669"/>
    <property type="project" value="UniProtKB-KW"/>
</dbReference>
<proteinExistence type="inferred from homology"/>
<dbReference type="PANTHER" id="PTHR10942">
    <property type="entry name" value="LEISHMANOLYSIN-LIKE PEPTIDASE"/>
    <property type="match status" value="1"/>
</dbReference>
<dbReference type="OrthoDB" id="238768at2759"/>
<keyword evidence="6 7" id="KW-0482">Metalloprotease</keyword>
<comment type="cofactor">
    <cofactor evidence="7">
        <name>Zn(2+)</name>
        <dbReference type="ChEBI" id="CHEBI:29105"/>
    </cofactor>
    <text evidence="7">Binds 1 zinc ion per subunit.</text>
</comment>
<dbReference type="GO" id="GO:0006508">
    <property type="term" value="P:proteolysis"/>
    <property type="evidence" value="ECO:0007669"/>
    <property type="project" value="UniProtKB-KW"/>
</dbReference>
<dbReference type="GeneID" id="14910292"/>
<dbReference type="Proteomes" id="UP000008983">
    <property type="component" value="Unassembled WGS sequence"/>
</dbReference>
<dbReference type="InParanoid" id="G0QL00"/>
<dbReference type="EC" id="3.4.24.36" evidence="8"/>
<dbReference type="GO" id="GO:0005737">
    <property type="term" value="C:cytoplasm"/>
    <property type="evidence" value="ECO:0007669"/>
    <property type="project" value="TreeGrafter"/>
</dbReference>
<evidence type="ECO:0000256" key="6">
    <source>
        <dbReference type="ARBA" id="ARBA00023049"/>
    </source>
</evidence>
<dbReference type="Gene3D" id="3.90.132.10">
    <property type="entry name" value="Leishmanolysin , domain 2"/>
    <property type="match status" value="1"/>
</dbReference>
<evidence type="ECO:0000256" key="2">
    <source>
        <dbReference type="ARBA" id="ARBA00022670"/>
    </source>
</evidence>
<evidence type="ECO:0000313" key="9">
    <source>
        <dbReference type="Proteomes" id="UP000008983"/>
    </source>
</evidence>
<evidence type="ECO:0000313" key="8">
    <source>
        <dbReference type="EMBL" id="EGR34104.1"/>
    </source>
</evidence>
<evidence type="ECO:0000256" key="1">
    <source>
        <dbReference type="ARBA" id="ARBA00005860"/>
    </source>
</evidence>
<dbReference type="EMBL" id="GL983204">
    <property type="protein sequence ID" value="EGR34104.1"/>
    <property type="molecule type" value="Genomic_DNA"/>
</dbReference>
<name>G0QL00_ICHMU</name>
<dbReference type="GO" id="GO:0007155">
    <property type="term" value="P:cell adhesion"/>
    <property type="evidence" value="ECO:0007669"/>
    <property type="project" value="InterPro"/>
</dbReference>
<keyword evidence="2" id="KW-0645">Protease</keyword>
<keyword evidence="5 7" id="KW-0862">Zinc</keyword>
<reference evidence="8 9" key="1">
    <citation type="submission" date="2011-07" db="EMBL/GenBank/DDBJ databases">
        <authorList>
            <person name="Coyne R."/>
            <person name="Brami D."/>
            <person name="Johnson J."/>
            <person name="Hostetler J."/>
            <person name="Hannick L."/>
            <person name="Clark T."/>
            <person name="Cassidy-Hanley D."/>
            <person name="Inman J."/>
        </authorList>
    </citation>
    <scope>NUCLEOTIDE SEQUENCE [LARGE SCALE GENOMIC DNA]</scope>
    <source>
        <strain evidence="8 9">G5</strain>
    </source>
</reference>
<organism evidence="8 9">
    <name type="scientific">Ichthyophthirius multifiliis</name>
    <name type="common">White spot disease agent</name>
    <name type="synonym">Ich</name>
    <dbReference type="NCBI Taxonomy" id="5932"/>
    <lineage>
        <taxon>Eukaryota</taxon>
        <taxon>Sar</taxon>
        <taxon>Alveolata</taxon>
        <taxon>Ciliophora</taxon>
        <taxon>Intramacronucleata</taxon>
        <taxon>Oligohymenophorea</taxon>
        <taxon>Hymenostomatida</taxon>
        <taxon>Ophryoglenina</taxon>
        <taxon>Ichthyophthirius</taxon>
    </lineage>
</organism>
<evidence type="ECO:0000256" key="3">
    <source>
        <dbReference type="ARBA" id="ARBA00022723"/>
    </source>
</evidence>
<dbReference type="RefSeq" id="XP_004039408.1">
    <property type="nucleotide sequence ID" value="XM_004039360.1"/>
</dbReference>
<evidence type="ECO:0000256" key="5">
    <source>
        <dbReference type="ARBA" id="ARBA00022833"/>
    </source>
</evidence>
<dbReference type="Pfam" id="PF01457">
    <property type="entry name" value="Peptidase_M8"/>
    <property type="match status" value="1"/>
</dbReference>
<dbReference type="eggNOG" id="KOG2556">
    <property type="taxonomic scope" value="Eukaryota"/>
</dbReference>
<dbReference type="SUPFAM" id="SSF55486">
    <property type="entry name" value="Metalloproteases ('zincins'), catalytic domain"/>
    <property type="match status" value="1"/>
</dbReference>
<sequence length="266" mass="30152">MWLSSRAHWCQFLDGLGSTHGKLNFNMGQLINFDMTDSIVFEDLFEIVVHEITHILGSNAKGIAKWVTADGLPHVDPIIKLQIRGIESYLLATPNVLKFAREYFGCPSLPGMSLENQGSLSSLGSHWEMTVIQDEYMNGNLALIQTYFSGFTANLLRDTGFYAEINESMEEKTFYGKGQGCEHILDACRSEKREYCKNTDKFVCDYYHNGSSGCQSNIFNDPGCNTLKIYKKENALMIKCKWILRKQYLNCANGFYGEDCSNKKTD</sequence>
<dbReference type="PANTHER" id="PTHR10942:SF0">
    <property type="entry name" value="LEISHMANOLYSIN-LIKE PEPTIDASE"/>
    <property type="match status" value="1"/>
</dbReference>
<dbReference type="GO" id="GO:0016020">
    <property type="term" value="C:membrane"/>
    <property type="evidence" value="ECO:0007669"/>
    <property type="project" value="InterPro"/>
</dbReference>
<evidence type="ECO:0000256" key="7">
    <source>
        <dbReference type="PIRSR" id="PIRSR601577-2"/>
    </source>
</evidence>